<dbReference type="EMBL" id="JAAAID010001498">
    <property type="protein sequence ID" value="KAG0009785.1"/>
    <property type="molecule type" value="Genomic_DNA"/>
</dbReference>
<dbReference type="CDD" id="cd12087">
    <property type="entry name" value="TM_EGFR-like"/>
    <property type="match status" value="1"/>
</dbReference>
<evidence type="ECO:0000313" key="3">
    <source>
        <dbReference type="EMBL" id="KAG0009785.1"/>
    </source>
</evidence>
<dbReference type="Proteomes" id="UP000703661">
    <property type="component" value="Unassembled WGS sequence"/>
</dbReference>
<feature type="region of interest" description="Disordered" evidence="1">
    <location>
        <begin position="367"/>
        <end position="391"/>
    </location>
</feature>
<keyword evidence="4" id="KW-1185">Reference proteome</keyword>
<reference evidence="3" key="1">
    <citation type="journal article" date="2020" name="Fungal Divers.">
        <title>Resolving the Mortierellaceae phylogeny through synthesis of multi-gene phylogenetics and phylogenomics.</title>
        <authorList>
            <person name="Vandepol N."/>
            <person name="Liber J."/>
            <person name="Desiro A."/>
            <person name="Na H."/>
            <person name="Kennedy M."/>
            <person name="Barry K."/>
            <person name="Grigoriev I.V."/>
            <person name="Miller A.N."/>
            <person name="O'Donnell K."/>
            <person name="Stajich J.E."/>
            <person name="Bonito G."/>
        </authorList>
    </citation>
    <scope>NUCLEOTIDE SEQUENCE</scope>
    <source>
        <strain evidence="3">NRRL 2769</strain>
    </source>
</reference>
<keyword evidence="2" id="KW-1133">Transmembrane helix</keyword>
<comment type="caution">
    <text evidence="3">The sequence shown here is derived from an EMBL/GenBank/DDBJ whole genome shotgun (WGS) entry which is preliminary data.</text>
</comment>
<feature type="compositionally biased region" description="Polar residues" evidence="1">
    <location>
        <begin position="447"/>
        <end position="458"/>
    </location>
</feature>
<organism evidence="3 4">
    <name type="scientific">Entomortierella chlamydospora</name>
    <dbReference type="NCBI Taxonomy" id="101097"/>
    <lineage>
        <taxon>Eukaryota</taxon>
        <taxon>Fungi</taxon>
        <taxon>Fungi incertae sedis</taxon>
        <taxon>Mucoromycota</taxon>
        <taxon>Mortierellomycotina</taxon>
        <taxon>Mortierellomycetes</taxon>
        <taxon>Mortierellales</taxon>
        <taxon>Mortierellaceae</taxon>
        <taxon>Entomortierella</taxon>
    </lineage>
</organism>
<gene>
    <name evidence="3" type="ORF">BGZ80_002052</name>
</gene>
<proteinExistence type="predicted"/>
<name>A0A9P6SXJ3_9FUNG</name>
<feature type="compositionally biased region" description="Basic and acidic residues" evidence="1">
    <location>
        <begin position="544"/>
        <end position="555"/>
    </location>
</feature>
<feature type="compositionally biased region" description="Polar residues" evidence="1">
    <location>
        <begin position="465"/>
        <end position="482"/>
    </location>
</feature>
<feature type="transmembrane region" description="Helical" evidence="2">
    <location>
        <begin position="320"/>
        <end position="342"/>
    </location>
</feature>
<evidence type="ECO:0000313" key="4">
    <source>
        <dbReference type="Proteomes" id="UP000703661"/>
    </source>
</evidence>
<protein>
    <submittedName>
        <fullName evidence="3">Uncharacterized protein</fullName>
    </submittedName>
</protein>
<feature type="region of interest" description="Disordered" evidence="1">
    <location>
        <begin position="631"/>
        <end position="651"/>
    </location>
</feature>
<keyword evidence="2" id="KW-0472">Membrane</keyword>
<dbReference type="AlphaFoldDB" id="A0A9P6SXJ3"/>
<sequence>MSYTTHITDKDPLDFNTLALVQSNPSPASLENISWTLVSVWPRHIYDPQDFSPMVCNVDQKTGIFSMMSHFSLTDPGSNSTNVVLRQPGGFQYNPRTNVWSNFTLSPDYLWADWSATFALFQWPGKSALYQANIGASNTVNIGTLTTDDNGNSQFVNVVSWSLDPNVYGLPNRLVYGDNVIYQFGSTIDNNRTGTLKYSLARIPISGDPDDFNISQTNGVDDDMGPGIGMVMEFQDGKNRSTGLNDAYGTYIPRLSGASIQPIDGSKGLFAFVVNTPDDYPMQTISLEKSDYGQTDSVEYNLNITAPYGFPVLPPPNHTAAIVGGTVGGVALLLVIGFFILARRRWPQWRRKLRTKIVKMMSVEDDDLDDKSGLQGGTKIEEPSIPSDVDVGGKILVTDDMELDDIMDVDKGYIQNVELGRHPRPAICTSLNEDDTPSQHSEEGDSENSQGGSITTNRKIALTVLRSNSGSFPSTDNSSQQARELIPPPPIAHRNSKTYAPSAPQLHYTHLDEAGTLVMISPAQSSSHLNTLIHQPVSSRSRRKSQEAGAEHETASGRSSSSMDAAPPYSQHPDLSHITTPSFPIPPTPSAPRSTQDEMSNPDRVNPLHVVVDGSTVSECNDAISISTCSGEELEEELERNGHNASAEPRS</sequence>
<evidence type="ECO:0000256" key="1">
    <source>
        <dbReference type="SAM" id="MobiDB-lite"/>
    </source>
</evidence>
<feature type="region of interest" description="Disordered" evidence="1">
    <location>
        <begin position="534"/>
        <end position="608"/>
    </location>
</feature>
<evidence type="ECO:0000256" key="2">
    <source>
        <dbReference type="SAM" id="Phobius"/>
    </source>
</evidence>
<accession>A0A9P6SXJ3</accession>
<keyword evidence="2" id="KW-0812">Transmembrane</keyword>
<feature type="region of interest" description="Disordered" evidence="1">
    <location>
        <begin position="425"/>
        <end position="498"/>
    </location>
</feature>